<dbReference type="NCBIfam" id="TIGR00281">
    <property type="entry name" value="SMC-Scp complex subunit ScpB"/>
    <property type="match status" value="1"/>
</dbReference>
<evidence type="ECO:0000256" key="3">
    <source>
        <dbReference type="ARBA" id="ARBA00022829"/>
    </source>
</evidence>
<evidence type="ECO:0000256" key="2">
    <source>
        <dbReference type="ARBA" id="ARBA00022618"/>
    </source>
</evidence>
<evidence type="ECO:0000256" key="1">
    <source>
        <dbReference type="ARBA" id="ARBA00022490"/>
    </source>
</evidence>
<dbReference type="RefSeq" id="WP_425284377.1">
    <property type="nucleotide sequence ID" value="NZ_FOSN01000005.1"/>
</dbReference>
<gene>
    <name evidence="6" type="ORF">SAMN05444581_10568</name>
</gene>
<keyword evidence="1" id="KW-0963">Cytoplasm</keyword>
<dbReference type="InterPro" id="IPR036390">
    <property type="entry name" value="WH_DNA-bd_sf"/>
</dbReference>
<reference evidence="6 7" key="1">
    <citation type="submission" date="2016-10" db="EMBL/GenBank/DDBJ databases">
        <authorList>
            <person name="de Groot N.N."/>
        </authorList>
    </citation>
    <scope>NUCLEOTIDE SEQUENCE [LARGE SCALE GENOMIC DNA]</scope>
    <source>
        <strain evidence="6 7">NE2</strain>
    </source>
</reference>
<accession>A0A1I3Y985</accession>
<dbReference type="InterPro" id="IPR005234">
    <property type="entry name" value="ScpB_csome_segregation"/>
</dbReference>
<evidence type="ECO:0000256" key="5">
    <source>
        <dbReference type="SAM" id="MobiDB-lite"/>
    </source>
</evidence>
<evidence type="ECO:0000313" key="6">
    <source>
        <dbReference type="EMBL" id="SFK27811.1"/>
    </source>
</evidence>
<feature type="compositionally biased region" description="Acidic residues" evidence="5">
    <location>
        <begin position="218"/>
        <end position="228"/>
    </location>
</feature>
<dbReference type="SUPFAM" id="SSF46785">
    <property type="entry name" value="Winged helix' DNA-binding domain"/>
    <property type="match status" value="2"/>
</dbReference>
<keyword evidence="4" id="KW-0131">Cell cycle</keyword>
<protein>
    <submittedName>
        <fullName evidence="6">Segregation and condensation protein B</fullName>
    </submittedName>
</protein>
<dbReference type="PANTHER" id="PTHR34298">
    <property type="entry name" value="SEGREGATION AND CONDENSATION PROTEIN B"/>
    <property type="match status" value="1"/>
</dbReference>
<dbReference type="EMBL" id="FOSN01000005">
    <property type="protein sequence ID" value="SFK27811.1"/>
    <property type="molecule type" value="Genomic_DNA"/>
</dbReference>
<proteinExistence type="predicted"/>
<evidence type="ECO:0000256" key="4">
    <source>
        <dbReference type="ARBA" id="ARBA00023306"/>
    </source>
</evidence>
<dbReference type="Pfam" id="PF04079">
    <property type="entry name" value="SMC_ScpB"/>
    <property type="match status" value="1"/>
</dbReference>
<name>A0A1I3Y985_9HYPH</name>
<dbReference type="PANTHER" id="PTHR34298:SF2">
    <property type="entry name" value="SEGREGATION AND CONDENSATION PROTEIN B"/>
    <property type="match status" value="1"/>
</dbReference>
<evidence type="ECO:0000313" key="7">
    <source>
        <dbReference type="Proteomes" id="UP000198755"/>
    </source>
</evidence>
<sequence>MADLARLFPDQESDRSVEDAPADAGAVLAESMRIAEALLFAASEPLSEQDIEKRLPRGAAASAVLEHLRAAYSVRGVNLVRAGGKWMFRTAADLSWLMSSGAGEPKRLSRAALETLAIVAYHQPVTRAEIEDIRGVAISKGTLDVLVEAGWVRLRGRRRAPGRPITYGTSEAFLIHFGLEAIADLPGLDELKAAGLFDGRLPQSFGIPQPSDDASLSPDEDPLEETEAVEPLSAADDTTSPDD</sequence>
<feature type="region of interest" description="Disordered" evidence="5">
    <location>
        <begin position="1"/>
        <end position="21"/>
    </location>
</feature>
<dbReference type="InterPro" id="IPR036388">
    <property type="entry name" value="WH-like_DNA-bd_sf"/>
</dbReference>
<organism evidence="6 7">
    <name type="scientific">Methylocapsa palsarum</name>
    <dbReference type="NCBI Taxonomy" id="1612308"/>
    <lineage>
        <taxon>Bacteria</taxon>
        <taxon>Pseudomonadati</taxon>
        <taxon>Pseudomonadota</taxon>
        <taxon>Alphaproteobacteria</taxon>
        <taxon>Hyphomicrobiales</taxon>
        <taxon>Beijerinckiaceae</taxon>
        <taxon>Methylocapsa</taxon>
    </lineage>
</organism>
<dbReference type="Gene3D" id="1.10.10.10">
    <property type="entry name" value="Winged helix-like DNA-binding domain superfamily/Winged helix DNA-binding domain"/>
    <property type="match status" value="2"/>
</dbReference>
<feature type="region of interest" description="Disordered" evidence="5">
    <location>
        <begin position="202"/>
        <end position="243"/>
    </location>
</feature>
<dbReference type="Proteomes" id="UP000198755">
    <property type="component" value="Unassembled WGS sequence"/>
</dbReference>
<dbReference type="GO" id="GO:0051301">
    <property type="term" value="P:cell division"/>
    <property type="evidence" value="ECO:0007669"/>
    <property type="project" value="UniProtKB-KW"/>
</dbReference>
<keyword evidence="3" id="KW-0159">Chromosome partition</keyword>
<keyword evidence="2" id="KW-0132">Cell division</keyword>
<dbReference type="STRING" id="1612308.SAMN05444581_10568"/>
<dbReference type="AlphaFoldDB" id="A0A1I3Y985"/>
<dbReference type="GO" id="GO:0051304">
    <property type="term" value="P:chromosome separation"/>
    <property type="evidence" value="ECO:0007669"/>
    <property type="project" value="InterPro"/>
</dbReference>
<keyword evidence="7" id="KW-1185">Reference proteome</keyword>